<dbReference type="Proteomes" id="UP001165667">
    <property type="component" value="Unassembled WGS sequence"/>
</dbReference>
<proteinExistence type="predicted"/>
<dbReference type="PANTHER" id="PTHR10000">
    <property type="entry name" value="PHOSPHOSERINE PHOSPHATASE"/>
    <property type="match status" value="1"/>
</dbReference>
<dbReference type="GO" id="GO:0000287">
    <property type="term" value="F:magnesium ion binding"/>
    <property type="evidence" value="ECO:0007669"/>
    <property type="project" value="TreeGrafter"/>
</dbReference>
<evidence type="ECO:0000313" key="2">
    <source>
        <dbReference type="Proteomes" id="UP001165667"/>
    </source>
</evidence>
<dbReference type="InterPro" id="IPR000150">
    <property type="entry name" value="Cof"/>
</dbReference>
<comment type="caution">
    <text evidence="1">The sequence shown here is derived from an EMBL/GenBank/DDBJ whole genome shotgun (WGS) entry which is preliminary data.</text>
</comment>
<gene>
    <name evidence="1" type="ORF">M8523_11810</name>
</gene>
<dbReference type="Gene3D" id="3.40.50.1000">
    <property type="entry name" value="HAD superfamily/HAD-like"/>
    <property type="match status" value="1"/>
</dbReference>
<dbReference type="InterPro" id="IPR006379">
    <property type="entry name" value="HAD-SF_hydro_IIB"/>
</dbReference>
<name>A0AA42CIL8_9HYPH</name>
<accession>A0AA42CIL8</accession>
<dbReference type="AlphaFoldDB" id="A0AA42CIL8"/>
<dbReference type="InterPro" id="IPR036412">
    <property type="entry name" value="HAD-like_sf"/>
</dbReference>
<organism evidence="1 2">
    <name type="scientific">Lichenifustis flavocetrariae</name>
    <dbReference type="NCBI Taxonomy" id="2949735"/>
    <lineage>
        <taxon>Bacteria</taxon>
        <taxon>Pseudomonadati</taxon>
        <taxon>Pseudomonadota</taxon>
        <taxon>Alphaproteobacteria</taxon>
        <taxon>Hyphomicrobiales</taxon>
        <taxon>Lichenihabitantaceae</taxon>
        <taxon>Lichenifustis</taxon>
    </lineage>
</organism>
<evidence type="ECO:0000313" key="1">
    <source>
        <dbReference type="EMBL" id="MCW6508703.1"/>
    </source>
</evidence>
<dbReference type="GO" id="GO:0005829">
    <property type="term" value="C:cytosol"/>
    <property type="evidence" value="ECO:0007669"/>
    <property type="project" value="TreeGrafter"/>
</dbReference>
<dbReference type="PROSITE" id="PS01228">
    <property type="entry name" value="COF_1"/>
    <property type="match status" value="1"/>
</dbReference>
<keyword evidence="1" id="KW-0378">Hydrolase</keyword>
<dbReference type="Gene3D" id="3.30.1240.10">
    <property type="match status" value="1"/>
</dbReference>
<sequence length="288" mass="31330">MTDKLPKIPIALVVSDVDGTLVTRDKRVTPRARAAVENLRRQGIYFTIMSARPPVGVSAIVRALDLPGPIGAVNGGALIRGDLSVIERLYMPAKAARESVAFIRRHGIDAWLFTDTEWFLRDPEGAHVEHEKKTLGMDFTVVDEFDDAHFDQALKIVAASHDHPLLERLEAELQALLGPHASATRSQTYYLDVTHPEAIKGFGLLGIARLLDIPPEAVLAIGDGVNDITMLQQAGFAVAMGNANDLVKKHATVITGDCDQEGFAEAIETFVLADPRRAERLADEDLAS</sequence>
<dbReference type="RefSeq" id="WP_282585069.1">
    <property type="nucleotide sequence ID" value="NZ_JAMOIM010000006.1"/>
</dbReference>
<protein>
    <submittedName>
        <fullName evidence="1">Cof-type HAD-IIB family hydrolase</fullName>
    </submittedName>
</protein>
<dbReference type="PANTHER" id="PTHR10000:SF8">
    <property type="entry name" value="HAD SUPERFAMILY HYDROLASE-LIKE, TYPE 3"/>
    <property type="match status" value="1"/>
</dbReference>
<dbReference type="NCBIfam" id="TIGR00099">
    <property type="entry name" value="Cof-subfamily"/>
    <property type="match status" value="1"/>
</dbReference>
<dbReference type="NCBIfam" id="TIGR01484">
    <property type="entry name" value="HAD-SF-IIB"/>
    <property type="match status" value="1"/>
</dbReference>
<dbReference type="SFLD" id="SFLDS00003">
    <property type="entry name" value="Haloacid_Dehalogenase"/>
    <property type="match status" value="1"/>
</dbReference>
<dbReference type="EMBL" id="JAMOIM010000006">
    <property type="protein sequence ID" value="MCW6508703.1"/>
    <property type="molecule type" value="Genomic_DNA"/>
</dbReference>
<dbReference type="SUPFAM" id="SSF56784">
    <property type="entry name" value="HAD-like"/>
    <property type="match status" value="1"/>
</dbReference>
<keyword evidence="2" id="KW-1185">Reference proteome</keyword>
<dbReference type="CDD" id="cd07516">
    <property type="entry name" value="HAD_Pase"/>
    <property type="match status" value="1"/>
</dbReference>
<reference evidence="1" key="1">
    <citation type="submission" date="2022-05" db="EMBL/GenBank/DDBJ databases">
        <authorList>
            <person name="Pankratov T."/>
        </authorList>
    </citation>
    <scope>NUCLEOTIDE SEQUENCE</scope>
    <source>
        <strain evidence="1">BP6-180914</strain>
    </source>
</reference>
<dbReference type="SFLD" id="SFLDG01140">
    <property type="entry name" value="C2.B:_Phosphomannomutase_and_P"/>
    <property type="match status" value="1"/>
</dbReference>
<dbReference type="InterPro" id="IPR023214">
    <property type="entry name" value="HAD_sf"/>
</dbReference>
<dbReference type="Pfam" id="PF08282">
    <property type="entry name" value="Hydrolase_3"/>
    <property type="match status" value="1"/>
</dbReference>
<dbReference type="GO" id="GO:0016791">
    <property type="term" value="F:phosphatase activity"/>
    <property type="evidence" value="ECO:0007669"/>
    <property type="project" value="TreeGrafter"/>
</dbReference>